<protein>
    <recommendedName>
        <fullName evidence="1">Replication factor A C-terminal domain-containing protein</fullName>
    </recommendedName>
</protein>
<feature type="domain" description="Replication factor A C-terminal" evidence="1">
    <location>
        <begin position="46"/>
        <end position="175"/>
    </location>
</feature>
<evidence type="ECO:0000313" key="2">
    <source>
        <dbReference type="EMBL" id="GAG44391.1"/>
    </source>
</evidence>
<dbReference type="SUPFAM" id="SSF50249">
    <property type="entry name" value="Nucleic acid-binding proteins"/>
    <property type="match status" value="1"/>
</dbReference>
<comment type="caution">
    <text evidence="2">The sequence shown here is derived from an EMBL/GenBank/DDBJ whole genome shotgun (WGS) entry which is preliminary data.</text>
</comment>
<dbReference type="AlphaFoldDB" id="X0Z770"/>
<reference evidence="2" key="1">
    <citation type="journal article" date="2014" name="Front. Microbiol.">
        <title>High frequency of phylogenetically diverse reductive dehalogenase-homologous genes in deep subseafloor sedimentary metagenomes.</title>
        <authorList>
            <person name="Kawai M."/>
            <person name="Futagami T."/>
            <person name="Toyoda A."/>
            <person name="Takaki Y."/>
            <person name="Nishi S."/>
            <person name="Hori S."/>
            <person name="Arai W."/>
            <person name="Tsubouchi T."/>
            <person name="Morono Y."/>
            <person name="Uchiyama I."/>
            <person name="Ito T."/>
            <person name="Fujiyama A."/>
            <person name="Inagaki F."/>
            <person name="Takami H."/>
        </authorList>
    </citation>
    <scope>NUCLEOTIDE SEQUENCE</scope>
    <source>
        <strain evidence="2">Expedition CK06-06</strain>
    </source>
</reference>
<evidence type="ECO:0000259" key="1">
    <source>
        <dbReference type="Pfam" id="PF08646"/>
    </source>
</evidence>
<gene>
    <name evidence="2" type="ORF">S01H1_76489</name>
</gene>
<dbReference type="Pfam" id="PF08646">
    <property type="entry name" value="Rep_fac-A_C"/>
    <property type="match status" value="1"/>
</dbReference>
<organism evidence="2">
    <name type="scientific">marine sediment metagenome</name>
    <dbReference type="NCBI Taxonomy" id="412755"/>
    <lineage>
        <taxon>unclassified sequences</taxon>
        <taxon>metagenomes</taxon>
        <taxon>ecological metagenomes</taxon>
    </lineage>
</organism>
<dbReference type="InterPro" id="IPR012340">
    <property type="entry name" value="NA-bd_OB-fold"/>
</dbReference>
<sequence>SSSLELIDLKIEALKSIELSKKSSETSYSGNYTKIDSINSPDSVEIKGFIVKELKNITIYEACTNCNKKVDNCTCGMRETTEYRMILNLIIDDGSGTIRTTLMGEKAEKLLGINTEKIVQIKETPDFDKFLEKKSSEVLGKDIVIRGKARFSDYSNSYEISVYDFKSVDINEELDRVMKEIVN</sequence>
<dbReference type="Gene3D" id="2.40.50.140">
    <property type="entry name" value="Nucleic acid-binding proteins"/>
    <property type="match status" value="1"/>
</dbReference>
<accession>X0Z770</accession>
<dbReference type="EMBL" id="BARS01051336">
    <property type="protein sequence ID" value="GAG44391.1"/>
    <property type="molecule type" value="Genomic_DNA"/>
</dbReference>
<feature type="non-terminal residue" evidence="2">
    <location>
        <position position="1"/>
    </location>
</feature>
<name>X0Z770_9ZZZZ</name>
<proteinExistence type="predicted"/>
<dbReference type="InterPro" id="IPR013955">
    <property type="entry name" value="Rep_factor-A_C"/>
</dbReference>